<sequence>MTVKTNSCWDLTACFLKHSETLLAKSRASEEKLISALLLALSEVFLQSQLSYQLGHNFFFLQHGELQREANRRKRDENSVKIPILKLEDSEAGHFLWIPSDPLHGDKQYYVDLICNQFSCVIREFYHHKATSSFSSSFSMESPLFPLEGDVSALTSTRGTYRKQKSIILTIDHYQRQNERKETGADFFDELPGLEQELIDLHHHMLNDLEAGKAKIQELELEIQNMRCFYQRILCDFRQKMVVMIDALALFSSEDSEQLLKDVLLDKLLAHKNTLELLNELITGELSQPLQREQRINCLELFHEAIARFSESNGARQVSFDIQPGIEKIQIKGDFSLLVKMLSCLLELLLQFHEICGRENSPLFSCDVTEENNEVGLSITLQEIDLPDHWDEILHIPDSLYHSNQSKYLSFALFAFFLQQTISRHQGCLIFIPWQGHALECLMKFQGLEEAEVGR</sequence>
<reference evidence="2" key="1">
    <citation type="submission" date="2017-08" db="EMBL/GenBank/DDBJ databases">
        <title>A dynamic microbial community with high functional redundancy inhabits the cold, oxic subseafloor aquifer.</title>
        <authorList>
            <person name="Tully B.J."/>
            <person name="Wheat C.G."/>
            <person name="Glazer B.T."/>
            <person name="Huber J.A."/>
        </authorList>
    </citation>
    <scope>NUCLEOTIDE SEQUENCE [LARGE SCALE GENOMIC DNA]</scope>
</reference>
<dbReference type="AlphaFoldDB" id="A0A2A4T7V8"/>
<proteinExistence type="predicted"/>
<comment type="caution">
    <text evidence="1">The sequence shown here is derived from an EMBL/GenBank/DDBJ whole genome shotgun (WGS) entry which is preliminary data.</text>
</comment>
<dbReference type="Proteomes" id="UP000218113">
    <property type="component" value="Unassembled WGS sequence"/>
</dbReference>
<accession>A0A2A4T7V8</accession>
<gene>
    <name evidence="1" type="ORF">COB67_04875</name>
</gene>
<evidence type="ECO:0000313" key="2">
    <source>
        <dbReference type="Proteomes" id="UP000218113"/>
    </source>
</evidence>
<name>A0A2A4T7V8_9DELT</name>
<protein>
    <submittedName>
        <fullName evidence="1">Uncharacterized protein</fullName>
    </submittedName>
</protein>
<dbReference type="EMBL" id="NVSR01000020">
    <property type="protein sequence ID" value="PCI29077.1"/>
    <property type="molecule type" value="Genomic_DNA"/>
</dbReference>
<evidence type="ECO:0000313" key="1">
    <source>
        <dbReference type="EMBL" id="PCI29077.1"/>
    </source>
</evidence>
<organism evidence="1 2">
    <name type="scientific">SAR324 cluster bacterium</name>
    <dbReference type="NCBI Taxonomy" id="2024889"/>
    <lineage>
        <taxon>Bacteria</taxon>
        <taxon>Deltaproteobacteria</taxon>
        <taxon>SAR324 cluster</taxon>
    </lineage>
</organism>